<evidence type="ECO:0000259" key="3">
    <source>
        <dbReference type="Pfam" id="PF08609"/>
    </source>
</evidence>
<evidence type="ECO:0000313" key="4">
    <source>
        <dbReference type="EMBL" id="EPZ31839.1"/>
    </source>
</evidence>
<evidence type="ECO:0000313" key="5">
    <source>
        <dbReference type="Proteomes" id="UP000030755"/>
    </source>
</evidence>
<comment type="similarity">
    <text evidence="1">Belongs to the FES1 family.</text>
</comment>
<dbReference type="HOGENOM" id="CLU_046722_1_0_1"/>
<protein>
    <submittedName>
        <fullName evidence="4">Nucleotide exchange factor Fes1 domain-containing protein</fullName>
    </submittedName>
</protein>
<gene>
    <name evidence="4" type="ORF">O9G_000318</name>
</gene>
<dbReference type="PANTHER" id="PTHR19316">
    <property type="entry name" value="PROTEIN FOLDING REGULATOR"/>
    <property type="match status" value="1"/>
</dbReference>
<dbReference type="AlphaFoldDB" id="A0A075AP73"/>
<reference evidence="4 5" key="1">
    <citation type="journal article" date="2013" name="Curr. Biol.">
        <title>Shared signatures of parasitism and phylogenomics unite Cryptomycota and microsporidia.</title>
        <authorList>
            <person name="James T.Y."/>
            <person name="Pelin A."/>
            <person name="Bonen L."/>
            <person name="Ahrendt S."/>
            <person name="Sain D."/>
            <person name="Corradi N."/>
            <person name="Stajich J.E."/>
        </authorList>
    </citation>
    <scope>NUCLEOTIDE SEQUENCE [LARGE SCALE GENOMIC DNA]</scope>
    <source>
        <strain evidence="4 5">CSF55</strain>
    </source>
</reference>
<name>A0A075AP73_ROZAC</name>
<keyword evidence="5" id="KW-1185">Reference proteome</keyword>
<proteinExistence type="inferred from homology"/>
<dbReference type="GO" id="GO:0000774">
    <property type="term" value="F:adenyl-nucleotide exchange factor activity"/>
    <property type="evidence" value="ECO:0007669"/>
    <property type="project" value="TreeGrafter"/>
</dbReference>
<sequence length="282" mass="31104">MELGGSGSVKMEKLLKWGIENSSGPIPSTLPSHIDPSMVDEILGPSDSDKMIQCMTVITDKSISLENRITAFDNFEMLIENLDNANLMQKMALWAPVISMLDDEANEMRMYAAWVIGTSVQNNSTAQSDFIQNGGLVKIVQMVKCEKDVGVLKKIVYALSSLLKNNAAGVKQFVAMDGIETTLEAMDVDESVAMRVVFMLHGMLVGDREMAAVMREKMVPCRVAQVLACENCDAKEKAAEFLVAFNSKVTMNRDERLTVQKVLGMARLDGLEKSLVKKLEKI</sequence>
<dbReference type="GO" id="GO:0005783">
    <property type="term" value="C:endoplasmic reticulum"/>
    <property type="evidence" value="ECO:0007669"/>
    <property type="project" value="TreeGrafter"/>
</dbReference>
<feature type="domain" description="Nucleotide exchange factor Fes1" evidence="3">
    <location>
        <begin position="11"/>
        <end position="88"/>
    </location>
</feature>
<dbReference type="InterPro" id="IPR011989">
    <property type="entry name" value="ARM-like"/>
</dbReference>
<keyword evidence="2" id="KW-0677">Repeat</keyword>
<organism evidence="4 5">
    <name type="scientific">Rozella allomycis (strain CSF55)</name>
    <dbReference type="NCBI Taxonomy" id="988480"/>
    <lineage>
        <taxon>Eukaryota</taxon>
        <taxon>Fungi</taxon>
        <taxon>Fungi incertae sedis</taxon>
        <taxon>Cryptomycota</taxon>
        <taxon>Cryptomycota incertae sedis</taxon>
        <taxon>Rozella</taxon>
    </lineage>
</organism>
<dbReference type="OrthoDB" id="10250458at2759"/>
<dbReference type="InterPro" id="IPR013918">
    <property type="entry name" value="Nucleotide_exch_fac_Fes1"/>
</dbReference>
<evidence type="ECO:0000256" key="1">
    <source>
        <dbReference type="ARBA" id="ARBA00011045"/>
    </source>
</evidence>
<dbReference type="Gene3D" id="1.25.10.10">
    <property type="entry name" value="Leucine-rich Repeat Variant"/>
    <property type="match status" value="1"/>
</dbReference>
<accession>A0A075AP73</accession>
<dbReference type="Pfam" id="PF08609">
    <property type="entry name" value="Fes1"/>
    <property type="match status" value="1"/>
</dbReference>
<dbReference type="STRING" id="988480.A0A075AP73"/>
<dbReference type="Proteomes" id="UP000030755">
    <property type="component" value="Unassembled WGS sequence"/>
</dbReference>
<dbReference type="InterPro" id="IPR050693">
    <property type="entry name" value="Hsp70_NEF-Inhibitors"/>
</dbReference>
<dbReference type="EMBL" id="KE561209">
    <property type="protein sequence ID" value="EPZ31839.1"/>
    <property type="molecule type" value="Genomic_DNA"/>
</dbReference>
<dbReference type="InterPro" id="IPR016024">
    <property type="entry name" value="ARM-type_fold"/>
</dbReference>
<dbReference type="PANTHER" id="PTHR19316:SF18">
    <property type="entry name" value="HSP70-BINDING PROTEIN 1"/>
    <property type="match status" value="1"/>
</dbReference>
<dbReference type="SUPFAM" id="SSF48371">
    <property type="entry name" value="ARM repeat"/>
    <property type="match status" value="1"/>
</dbReference>
<evidence type="ECO:0000256" key="2">
    <source>
        <dbReference type="ARBA" id="ARBA00022737"/>
    </source>
</evidence>